<dbReference type="GO" id="GO:0005886">
    <property type="term" value="C:plasma membrane"/>
    <property type="evidence" value="ECO:0007669"/>
    <property type="project" value="UniProtKB-SubCell"/>
</dbReference>
<feature type="transmembrane region" description="Helical" evidence="7">
    <location>
        <begin position="448"/>
        <end position="471"/>
    </location>
</feature>
<keyword evidence="9" id="KW-1185">Reference proteome</keyword>
<dbReference type="PROSITE" id="PS50928">
    <property type="entry name" value="ABC_TM1"/>
    <property type="match status" value="1"/>
</dbReference>
<protein>
    <submittedName>
        <fullName evidence="8">Binding-protein-dependent transport systems inner membrane component</fullName>
    </submittedName>
</protein>
<dbReference type="PANTHER" id="PTHR30465">
    <property type="entry name" value="INNER MEMBRANE ABC TRANSPORTER"/>
    <property type="match status" value="1"/>
</dbReference>
<dbReference type="EMBL" id="CP001941">
    <property type="protein sequence ID" value="ADD08651.1"/>
    <property type="molecule type" value="Genomic_DNA"/>
</dbReference>
<evidence type="ECO:0000256" key="1">
    <source>
        <dbReference type="ARBA" id="ARBA00004651"/>
    </source>
</evidence>
<feature type="transmembrane region" description="Helical" evidence="7">
    <location>
        <begin position="244"/>
        <end position="265"/>
    </location>
</feature>
<keyword evidence="4 7" id="KW-0812">Transmembrane</keyword>
<evidence type="ECO:0000313" key="8">
    <source>
        <dbReference type="EMBL" id="ADD08651.1"/>
    </source>
</evidence>
<dbReference type="InterPro" id="IPR000515">
    <property type="entry name" value="MetI-like"/>
</dbReference>
<dbReference type="STRING" id="439481.Aboo_0842"/>
<keyword evidence="5 7" id="KW-1133">Transmembrane helix</keyword>
<organism evidence="8 9">
    <name type="scientific">Aciduliprofundum boonei (strain DSM 19572 / T469)</name>
    <dbReference type="NCBI Taxonomy" id="439481"/>
    <lineage>
        <taxon>Archaea</taxon>
        <taxon>Methanobacteriati</taxon>
        <taxon>Thermoplasmatota</taxon>
        <taxon>DHVE2 group</taxon>
        <taxon>Candidatus Aciduliprofundum</taxon>
    </lineage>
</organism>
<evidence type="ECO:0000256" key="5">
    <source>
        <dbReference type="ARBA" id="ARBA00022989"/>
    </source>
</evidence>
<evidence type="ECO:0000313" key="9">
    <source>
        <dbReference type="Proteomes" id="UP000001400"/>
    </source>
</evidence>
<dbReference type="HOGENOM" id="CLU_036879_1_0_2"/>
<comment type="similarity">
    <text evidence="7">Belongs to the binding-protein-dependent transport system permease family.</text>
</comment>
<reference evidence="8" key="1">
    <citation type="submission" date="2010-02" db="EMBL/GenBank/DDBJ databases">
        <title>Complete sequence of Aciduliprofundum boonei T469.</title>
        <authorList>
            <consortium name="US DOE Joint Genome Institute"/>
            <person name="Lucas S."/>
            <person name="Copeland A."/>
            <person name="Lapidus A."/>
            <person name="Cheng J.-F."/>
            <person name="Bruce D."/>
            <person name="Goodwin L."/>
            <person name="Pitluck S."/>
            <person name="Saunders E."/>
            <person name="Detter J.C."/>
            <person name="Han C."/>
            <person name="Tapia R."/>
            <person name="Land M."/>
            <person name="Hauser L."/>
            <person name="Kyrpides N."/>
            <person name="Mikhailova N."/>
            <person name="Flores G."/>
            <person name="Reysenbach A.-L."/>
            <person name="Woyke T."/>
        </authorList>
    </citation>
    <scope>NUCLEOTIDE SEQUENCE</scope>
    <source>
        <strain evidence="8">T469</strain>
    </source>
</reference>
<dbReference type="OrthoDB" id="44105at2157"/>
<dbReference type="CDD" id="cd06261">
    <property type="entry name" value="TM_PBP2"/>
    <property type="match status" value="1"/>
</dbReference>
<name>B5IAJ2_ACIB4</name>
<comment type="subcellular location">
    <subcellularLocation>
        <location evidence="1 7">Cell membrane</location>
        <topology evidence="1 7">Multi-pass membrane protein</topology>
    </subcellularLocation>
</comment>
<keyword evidence="2 7" id="KW-0813">Transport</keyword>
<feature type="transmembrane region" description="Helical" evidence="7">
    <location>
        <begin position="277"/>
        <end position="300"/>
    </location>
</feature>
<gene>
    <name evidence="8" type="ordered locus">Aboo_0842</name>
</gene>
<evidence type="ECO:0000256" key="7">
    <source>
        <dbReference type="RuleBase" id="RU363032"/>
    </source>
</evidence>
<accession>B5IAJ2</accession>
<dbReference type="Proteomes" id="UP000001400">
    <property type="component" value="Chromosome"/>
</dbReference>
<feature type="transmembrane region" description="Helical" evidence="7">
    <location>
        <begin position="12"/>
        <end position="30"/>
    </location>
</feature>
<dbReference type="eggNOG" id="arCOG00751">
    <property type="taxonomic scope" value="Archaea"/>
</dbReference>
<proteinExistence type="inferred from homology"/>
<feature type="transmembrane region" description="Helical" evidence="7">
    <location>
        <begin position="401"/>
        <end position="428"/>
    </location>
</feature>
<evidence type="ECO:0000256" key="4">
    <source>
        <dbReference type="ARBA" id="ARBA00022692"/>
    </source>
</evidence>
<keyword evidence="6 7" id="KW-0472">Membrane</keyword>
<dbReference type="Gene3D" id="1.10.3720.10">
    <property type="entry name" value="MetI-like"/>
    <property type="match status" value="1"/>
</dbReference>
<dbReference type="SUPFAM" id="SSF161098">
    <property type="entry name" value="MetI-like"/>
    <property type="match status" value="1"/>
</dbReference>
<dbReference type="PANTHER" id="PTHR30465:SF0">
    <property type="entry name" value="OLIGOPEPTIDE TRANSPORT SYSTEM PERMEASE PROTEIN APPB"/>
    <property type="match status" value="1"/>
</dbReference>
<dbReference type="Pfam" id="PF00528">
    <property type="entry name" value="BPD_transp_1"/>
    <property type="match status" value="1"/>
</dbReference>
<keyword evidence="3" id="KW-1003">Cell membrane</keyword>
<dbReference type="AlphaFoldDB" id="B5IAJ2"/>
<sequence>MAGLGPYLVKRAIQAAITIFVVTSIIWALFEAMPGDPTDAFYANPNYKAEDIANMAVSFGLADKHVETLTAKAFTPVPASQIPNSNQQYSYFYTILSFNQNPRAVSMTLNESYEYGNKTVQYGIYVFSSPEKVPLDKIYLKNSSNAEVPSQYKYHWTSYDKLGSSIQSVGVLPKKYVYVLIEIPLKGVQISPQMKIALLYVTDKPLYERYVFFLKDMFTLNFGISSIYHEPVWTILEQRVPRTLLWFGLATLITYAIGIPLGTYIAWRRGGAAEGAVIGFSLFFYNMPSFWLALVFLWIFSYSLGWTPISGFASEGYTGPGSTCAQLGICPGNPFYSIVDYGWHLILPLTVIVLLGVAGVILLQRTSMLETLGEDYILTAKAKGLPEKVVRNKHARRNAMLPIITSFVLSLAYAIGGAVILEQIFSYYGVGYTYLQALMGQDFFLAGATLYIISLLVIFGNVLADVLYGILDPRVRLQ</sequence>
<dbReference type="GO" id="GO:0055085">
    <property type="term" value="P:transmembrane transport"/>
    <property type="evidence" value="ECO:0007669"/>
    <property type="project" value="InterPro"/>
</dbReference>
<feature type="transmembrane region" description="Helical" evidence="7">
    <location>
        <begin position="341"/>
        <end position="363"/>
    </location>
</feature>
<evidence type="ECO:0000256" key="2">
    <source>
        <dbReference type="ARBA" id="ARBA00022448"/>
    </source>
</evidence>
<evidence type="ECO:0000256" key="3">
    <source>
        <dbReference type="ARBA" id="ARBA00022475"/>
    </source>
</evidence>
<dbReference type="InterPro" id="IPR035906">
    <property type="entry name" value="MetI-like_sf"/>
</dbReference>
<evidence type="ECO:0000256" key="6">
    <source>
        <dbReference type="ARBA" id="ARBA00023136"/>
    </source>
</evidence>
<dbReference type="KEGG" id="abi:Aboo_0842"/>